<gene>
    <name evidence="1" type="ORF">VITISV_007171</name>
</gene>
<name>A5AZH0_VITVI</name>
<dbReference type="EMBL" id="AM441309">
    <property type="protein sequence ID" value="CAN71861.1"/>
    <property type="molecule type" value="Genomic_DNA"/>
</dbReference>
<dbReference type="AlphaFoldDB" id="A5AZH0"/>
<accession>A5AZH0</accession>
<organism evidence="1">
    <name type="scientific">Vitis vinifera</name>
    <name type="common">Grape</name>
    <dbReference type="NCBI Taxonomy" id="29760"/>
    <lineage>
        <taxon>Eukaryota</taxon>
        <taxon>Viridiplantae</taxon>
        <taxon>Streptophyta</taxon>
        <taxon>Embryophyta</taxon>
        <taxon>Tracheophyta</taxon>
        <taxon>Spermatophyta</taxon>
        <taxon>Magnoliopsida</taxon>
        <taxon>eudicotyledons</taxon>
        <taxon>Gunneridae</taxon>
        <taxon>Pentapetalae</taxon>
        <taxon>rosids</taxon>
        <taxon>Vitales</taxon>
        <taxon>Vitaceae</taxon>
        <taxon>Viteae</taxon>
        <taxon>Vitis</taxon>
    </lineage>
</organism>
<proteinExistence type="predicted"/>
<evidence type="ECO:0000313" key="1">
    <source>
        <dbReference type="EMBL" id="CAN71861.1"/>
    </source>
</evidence>
<sequence length="80" mass="8822">MAEVVMNDSMQRMAVMASSLVTSFLNISLACATTLPELKFRALYKYEGHVGKSMKGDTPWANRIKLPSMRTVALAALLDE</sequence>
<reference evidence="1" key="1">
    <citation type="journal article" date="2007" name="PLoS ONE">
        <title>The first genome sequence of an elite grapevine cultivar (Pinot noir Vitis vinifera L.): coping with a highly heterozygous genome.</title>
        <authorList>
            <person name="Velasco R."/>
            <person name="Zharkikh A."/>
            <person name="Troggio M."/>
            <person name="Cartwright D.A."/>
            <person name="Cestaro A."/>
            <person name="Pruss D."/>
            <person name="Pindo M."/>
            <person name="FitzGerald L.M."/>
            <person name="Vezzulli S."/>
            <person name="Reid J."/>
            <person name="Malacarne G."/>
            <person name="Iliev D."/>
            <person name="Coppola G."/>
            <person name="Wardell B."/>
            <person name="Micheletti D."/>
            <person name="Macalma T."/>
            <person name="Facci M."/>
            <person name="Mitchell J.T."/>
            <person name="Perazzolli M."/>
            <person name="Eldredge G."/>
            <person name="Gatto P."/>
            <person name="Oyzerski R."/>
            <person name="Moretto M."/>
            <person name="Gutin N."/>
            <person name="Stefanini M."/>
            <person name="Chen Y."/>
            <person name="Segala C."/>
            <person name="Davenport C."/>
            <person name="Dematte L."/>
            <person name="Mraz A."/>
            <person name="Battilana J."/>
            <person name="Stormo K."/>
            <person name="Costa F."/>
            <person name="Tao Q."/>
            <person name="Si-Ammour A."/>
            <person name="Harkins T."/>
            <person name="Lackey A."/>
            <person name="Perbost C."/>
            <person name="Taillon B."/>
            <person name="Stella A."/>
            <person name="Solovyev V."/>
            <person name="Fawcett J.A."/>
            <person name="Sterck L."/>
            <person name="Vandepoele K."/>
            <person name="Grando S.M."/>
            <person name="Toppo S."/>
            <person name="Moser C."/>
            <person name="Lanchbury J."/>
            <person name="Bogden R."/>
            <person name="Skolnick M."/>
            <person name="Sgaramella V."/>
            <person name="Bhatnagar S.K."/>
            <person name="Fontana P."/>
            <person name="Gutin A."/>
            <person name="Van de Peer Y."/>
            <person name="Salamini F."/>
            <person name="Viola R."/>
        </authorList>
    </citation>
    <scope>NUCLEOTIDE SEQUENCE</scope>
</reference>
<protein>
    <submittedName>
        <fullName evidence="1">Uncharacterized protein</fullName>
    </submittedName>
</protein>